<evidence type="ECO:0000256" key="2">
    <source>
        <dbReference type="RuleBase" id="RU361183"/>
    </source>
</evidence>
<feature type="binding site" evidence="1">
    <location>
        <position position="147"/>
    </location>
    <ligand>
        <name>Zn(2+)</name>
        <dbReference type="ChEBI" id="CHEBI:29105"/>
        <note>catalytic</note>
    </ligand>
</feature>
<dbReference type="PROSITE" id="PS51864">
    <property type="entry name" value="ASTACIN"/>
    <property type="match status" value="1"/>
</dbReference>
<dbReference type="InterPro" id="IPR024079">
    <property type="entry name" value="MetalloPept_cat_dom_sf"/>
</dbReference>
<dbReference type="GO" id="GO:0004222">
    <property type="term" value="F:metalloendopeptidase activity"/>
    <property type="evidence" value="ECO:0007669"/>
    <property type="project" value="UniProtKB-UniRule"/>
</dbReference>
<evidence type="ECO:0000313" key="4">
    <source>
        <dbReference type="EMBL" id="KAK7125453.1"/>
    </source>
</evidence>
<feature type="binding site" evidence="1">
    <location>
        <position position="143"/>
    </location>
    <ligand>
        <name>Zn(2+)</name>
        <dbReference type="ChEBI" id="CHEBI:29105"/>
        <note>catalytic</note>
    </ligand>
</feature>
<dbReference type="InterPro" id="IPR001506">
    <property type="entry name" value="Peptidase_M12A"/>
</dbReference>
<feature type="active site" evidence="1">
    <location>
        <position position="144"/>
    </location>
</feature>
<keyword evidence="1 2" id="KW-0482">Metalloprotease</keyword>
<feature type="chain" id="PRO_5042661840" description="Metalloendopeptidase" evidence="2">
    <location>
        <begin position="19"/>
        <end position="251"/>
    </location>
</feature>
<keyword evidence="1 2" id="KW-0645">Protease</keyword>
<comment type="caution">
    <text evidence="4">The sequence shown here is derived from an EMBL/GenBank/DDBJ whole genome shotgun (WGS) entry which is preliminary data.</text>
</comment>
<dbReference type="InterPro" id="IPR006026">
    <property type="entry name" value="Peptidase_Metallo"/>
</dbReference>
<dbReference type="CDD" id="cd04280">
    <property type="entry name" value="ZnMc_astacin_like"/>
    <property type="match status" value="1"/>
</dbReference>
<keyword evidence="2" id="KW-0732">Signal</keyword>
<evidence type="ECO:0000256" key="1">
    <source>
        <dbReference type="PROSITE-ProRule" id="PRU01211"/>
    </source>
</evidence>
<dbReference type="PANTHER" id="PTHR10127">
    <property type="entry name" value="DISCOIDIN, CUB, EGF, LAMININ , AND ZINC METALLOPROTEASE DOMAIN CONTAINING"/>
    <property type="match status" value="1"/>
</dbReference>
<reference evidence="4 5" key="1">
    <citation type="submission" date="2024-02" db="EMBL/GenBank/DDBJ databases">
        <title>Chromosome-level genome assembly of the Eurasian Minnow (Phoxinus phoxinus).</title>
        <authorList>
            <person name="Oriowo T.O."/>
            <person name="Martin S."/>
            <person name="Stange M."/>
            <person name="Chrysostomakis Y."/>
            <person name="Brown T."/>
            <person name="Winkler S."/>
            <person name="Kukowka S."/>
            <person name="Myers E.W."/>
            <person name="Bohne A."/>
        </authorList>
    </citation>
    <scope>NUCLEOTIDE SEQUENCE [LARGE SCALE GENOMIC DNA]</scope>
    <source>
        <strain evidence="4">ZFMK-TIS-60720</strain>
        <tissue evidence="4">Whole Organism</tissue>
    </source>
</reference>
<dbReference type="SMART" id="SM00235">
    <property type="entry name" value="ZnMc"/>
    <property type="match status" value="1"/>
</dbReference>
<comment type="caution">
    <text evidence="1">Lacks conserved residue(s) required for the propagation of feature annotation.</text>
</comment>
<dbReference type="EC" id="3.4.24.-" evidence="2"/>
<dbReference type="SUPFAM" id="SSF55486">
    <property type="entry name" value="Metalloproteases ('zincins'), catalytic domain"/>
    <property type="match status" value="1"/>
</dbReference>
<keyword evidence="1 2" id="KW-0479">Metal-binding</keyword>
<dbReference type="EMBL" id="JAYKXH010000023">
    <property type="protein sequence ID" value="KAK7125453.1"/>
    <property type="molecule type" value="Genomic_DNA"/>
</dbReference>
<dbReference type="AlphaFoldDB" id="A0AAN9C775"/>
<gene>
    <name evidence="4" type="ORF">R3I93_020965</name>
</gene>
<dbReference type="FunFam" id="3.40.390.10:FF:000065">
    <property type="entry name" value="Metalloendopeptidase"/>
    <property type="match status" value="1"/>
</dbReference>
<evidence type="ECO:0000313" key="5">
    <source>
        <dbReference type="Proteomes" id="UP001364617"/>
    </source>
</evidence>
<feature type="binding site" evidence="1">
    <location>
        <position position="153"/>
    </location>
    <ligand>
        <name>Zn(2+)</name>
        <dbReference type="ChEBI" id="CHEBI:29105"/>
        <note>catalytic</note>
    </ligand>
</feature>
<keyword evidence="1 2" id="KW-0862">Zinc</keyword>
<dbReference type="PANTHER" id="PTHR10127:SF870">
    <property type="entry name" value="METALLOENDOPEPTIDASE"/>
    <property type="match status" value="1"/>
</dbReference>
<dbReference type="InterPro" id="IPR034035">
    <property type="entry name" value="Astacin-like_dom"/>
</dbReference>
<evidence type="ECO:0000259" key="3">
    <source>
        <dbReference type="PROSITE" id="PS51864"/>
    </source>
</evidence>
<dbReference type="Pfam" id="PF01400">
    <property type="entry name" value="Astacin"/>
    <property type="match status" value="1"/>
</dbReference>
<dbReference type="Gene3D" id="3.40.390.10">
    <property type="entry name" value="Collagenase (Catalytic Domain)"/>
    <property type="match status" value="1"/>
</dbReference>
<dbReference type="Proteomes" id="UP001364617">
    <property type="component" value="Unassembled WGS sequence"/>
</dbReference>
<keyword evidence="5" id="KW-1185">Reference proteome</keyword>
<comment type="cofactor">
    <cofactor evidence="1 2">
        <name>Zn(2+)</name>
        <dbReference type="ChEBI" id="CHEBI:29105"/>
    </cofactor>
    <text evidence="1 2">Binds 1 zinc ion per subunit.</text>
</comment>
<dbReference type="GO" id="GO:0008270">
    <property type="term" value="F:zinc ion binding"/>
    <property type="evidence" value="ECO:0007669"/>
    <property type="project" value="UniProtKB-UniRule"/>
</dbReference>
<sequence>MLWSLLLVSWVCEGNINSLKSGPPPLKRPSETVLDFEGDFAVQEGDVILPRDRNAVKQLWEEVDGYMSVPYEIDSVLEHRTEHILKALKMISEKTCIGFHPHTNETDYLHFEFSNGCASYVGCVGGEQPILVGPLCSVGNICHEILHSLGLHHEHSRQDRDEYITIVYENIASGKEDNFMEKAGNTLGLDYDLESILHYGDNYFSRNGKPTIRPKENGVKIGQRTHLSYLDVQRLRKLYQCGKRQKYQAAP</sequence>
<dbReference type="PRINTS" id="PR00480">
    <property type="entry name" value="ASTACIN"/>
</dbReference>
<keyword evidence="1 2" id="KW-0378">Hydrolase</keyword>
<proteinExistence type="predicted"/>
<feature type="domain" description="Peptidase M12A" evidence="3">
    <location>
        <begin position="54"/>
        <end position="242"/>
    </location>
</feature>
<organism evidence="4 5">
    <name type="scientific">Phoxinus phoxinus</name>
    <name type="common">Eurasian minnow</name>
    <dbReference type="NCBI Taxonomy" id="58324"/>
    <lineage>
        <taxon>Eukaryota</taxon>
        <taxon>Metazoa</taxon>
        <taxon>Chordata</taxon>
        <taxon>Craniata</taxon>
        <taxon>Vertebrata</taxon>
        <taxon>Euteleostomi</taxon>
        <taxon>Actinopterygii</taxon>
        <taxon>Neopterygii</taxon>
        <taxon>Teleostei</taxon>
        <taxon>Ostariophysi</taxon>
        <taxon>Cypriniformes</taxon>
        <taxon>Leuciscidae</taxon>
        <taxon>Phoxininae</taxon>
        <taxon>Phoxinus</taxon>
    </lineage>
</organism>
<protein>
    <recommendedName>
        <fullName evidence="2">Metalloendopeptidase</fullName>
        <ecNumber evidence="2">3.4.24.-</ecNumber>
    </recommendedName>
</protein>
<feature type="signal peptide" evidence="2">
    <location>
        <begin position="1"/>
        <end position="18"/>
    </location>
</feature>
<dbReference type="GO" id="GO:0006508">
    <property type="term" value="P:proteolysis"/>
    <property type="evidence" value="ECO:0007669"/>
    <property type="project" value="UniProtKB-KW"/>
</dbReference>
<name>A0AAN9C775_9TELE</name>
<accession>A0AAN9C775</accession>